<gene>
    <name evidence="1" type="ORF">BJ875DRAFT_445256</name>
</gene>
<evidence type="ECO:0000313" key="2">
    <source>
        <dbReference type="Proteomes" id="UP000824998"/>
    </source>
</evidence>
<accession>A0A9P7YAM6</accession>
<dbReference type="EMBL" id="MU251693">
    <property type="protein sequence ID" value="KAG9230209.1"/>
    <property type="molecule type" value="Genomic_DNA"/>
</dbReference>
<organism evidence="1 2">
    <name type="scientific">Amylocarpus encephaloides</name>
    <dbReference type="NCBI Taxonomy" id="45428"/>
    <lineage>
        <taxon>Eukaryota</taxon>
        <taxon>Fungi</taxon>
        <taxon>Dikarya</taxon>
        <taxon>Ascomycota</taxon>
        <taxon>Pezizomycotina</taxon>
        <taxon>Leotiomycetes</taxon>
        <taxon>Helotiales</taxon>
        <taxon>Helotiales incertae sedis</taxon>
        <taxon>Amylocarpus</taxon>
    </lineage>
</organism>
<keyword evidence="2" id="KW-1185">Reference proteome</keyword>
<evidence type="ECO:0000313" key="1">
    <source>
        <dbReference type="EMBL" id="KAG9230209.1"/>
    </source>
</evidence>
<proteinExistence type="predicted"/>
<protein>
    <submittedName>
        <fullName evidence="1">Uncharacterized protein</fullName>
    </submittedName>
</protein>
<reference evidence="1" key="1">
    <citation type="journal article" date="2021" name="IMA Fungus">
        <title>Genomic characterization of three marine fungi, including Emericellopsis atlantica sp. nov. with signatures of a generalist lifestyle and marine biomass degradation.</title>
        <authorList>
            <person name="Hagestad O.C."/>
            <person name="Hou L."/>
            <person name="Andersen J.H."/>
            <person name="Hansen E.H."/>
            <person name="Altermark B."/>
            <person name="Li C."/>
            <person name="Kuhnert E."/>
            <person name="Cox R.J."/>
            <person name="Crous P.W."/>
            <person name="Spatafora J.W."/>
            <person name="Lail K."/>
            <person name="Amirebrahimi M."/>
            <person name="Lipzen A."/>
            <person name="Pangilinan J."/>
            <person name="Andreopoulos W."/>
            <person name="Hayes R.D."/>
            <person name="Ng V."/>
            <person name="Grigoriev I.V."/>
            <person name="Jackson S.A."/>
            <person name="Sutton T.D.S."/>
            <person name="Dobson A.D.W."/>
            <person name="Rama T."/>
        </authorList>
    </citation>
    <scope>NUCLEOTIDE SEQUENCE</scope>
    <source>
        <strain evidence="1">TRa018bII</strain>
    </source>
</reference>
<sequence>MYGTIQSPGIIGVLYIALTARMKTEITRVTYYESFLYILIIFTALTQDFDENKLNPTMGTQSNRSVTLFLSLASRGGSFIAHNSVGNQVGKSVENNGIEAPSM</sequence>
<comment type="caution">
    <text evidence="1">The sequence shown here is derived from an EMBL/GenBank/DDBJ whole genome shotgun (WGS) entry which is preliminary data.</text>
</comment>
<name>A0A9P7YAM6_9HELO</name>
<dbReference type="Proteomes" id="UP000824998">
    <property type="component" value="Unassembled WGS sequence"/>
</dbReference>
<dbReference type="AlphaFoldDB" id="A0A9P7YAM6"/>